<keyword evidence="3" id="KW-1185">Reference proteome</keyword>
<name>A0A7L4ZXJ2_9BACT</name>
<dbReference type="PANTHER" id="PTHR43685">
    <property type="entry name" value="GLYCOSYLTRANSFERASE"/>
    <property type="match status" value="1"/>
</dbReference>
<dbReference type="InterPro" id="IPR029044">
    <property type="entry name" value="Nucleotide-diphossugar_trans"/>
</dbReference>
<dbReference type="InterPro" id="IPR050834">
    <property type="entry name" value="Glycosyltransf_2"/>
</dbReference>
<dbReference type="Gene3D" id="3.90.550.10">
    <property type="entry name" value="Spore Coat Polysaccharide Biosynthesis Protein SpsA, Chain A"/>
    <property type="match status" value="1"/>
</dbReference>
<accession>A0A7L4ZXJ2</accession>
<feature type="domain" description="Glycosyltransferase 2-like" evidence="1">
    <location>
        <begin position="7"/>
        <end position="130"/>
    </location>
</feature>
<dbReference type="AlphaFoldDB" id="A0A7L4ZXJ2"/>
<protein>
    <submittedName>
        <fullName evidence="2">Glycosyltransferase family 2 protein</fullName>
    </submittedName>
</protein>
<dbReference type="SUPFAM" id="SSF53448">
    <property type="entry name" value="Nucleotide-diphospho-sugar transferases"/>
    <property type="match status" value="1"/>
</dbReference>
<evidence type="ECO:0000313" key="3">
    <source>
        <dbReference type="Proteomes" id="UP000326380"/>
    </source>
</evidence>
<dbReference type="CDD" id="cd00761">
    <property type="entry name" value="Glyco_tranf_GTA_type"/>
    <property type="match status" value="1"/>
</dbReference>
<sequence length="316" mass="36517">MQSKLVSIIIPTYNRAHLVADAIKSVLAQDYPFKQIIVVDDGSTDTTRQVVSAFPEVEYYHQSNKGQAAARNLGLRQCHGEFLASLDSDDIWNPDFLSAGVNQLQKHQADLVFMNWQPNRGPNSLEIFCHYVSTQQRYLTKSVGNWWLLNAAQTRRLMIETCPAPSSALLMRRNALTNGWNEQMLIADDWSLLLDLVLQRPITAAFTLTPHWQKRIHDQNIYDGRDYAAVVHELSFHDGPHLLLHYQQQLTWSERRVFQQRQASSHFRYAYHSYKHRESLNLLRHLSIALYLAPLTISHRLISGAYRFARRRAPLA</sequence>
<evidence type="ECO:0000259" key="1">
    <source>
        <dbReference type="Pfam" id="PF00535"/>
    </source>
</evidence>
<dbReference type="PANTHER" id="PTHR43685:SF11">
    <property type="entry name" value="GLYCOSYLTRANSFERASE TAGX-RELATED"/>
    <property type="match status" value="1"/>
</dbReference>
<dbReference type="Pfam" id="PF00535">
    <property type="entry name" value="Glycos_transf_2"/>
    <property type="match status" value="1"/>
</dbReference>
<dbReference type="EMBL" id="VTWU01000003">
    <property type="protein sequence ID" value="KAA9333363.1"/>
    <property type="molecule type" value="Genomic_DNA"/>
</dbReference>
<comment type="caution">
    <text evidence="2">The sequence shown here is derived from an EMBL/GenBank/DDBJ whole genome shotgun (WGS) entry which is preliminary data.</text>
</comment>
<dbReference type="Proteomes" id="UP000326380">
    <property type="component" value="Unassembled WGS sequence"/>
</dbReference>
<evidence type="ECO:0000313" key="2">
    <source>
        <dbReference type="EMBL" id="KAA9333363.1"/>
    </source>
</evidence>
<dbReference type="InterPro" id="IPR001173">
    <property type="entry name" value="Glyco_trans_2-like"/>
</dbReference>
<dbReference type="RefSeq" id="WP_151078784.1">
    <property type="nucleotide sequence ID" value="NZ_CP047647.1"/>
</dbReference>
<reference evidence="2 3" key="1">
    <citation type="submission" date="2019-09" db="EMBL/GenBank/DDBJ databases">
        <title>Genome sequence of Hymenobacter sp. M3.</title>
        <authorList>
            <person name="Srinivasan S."/>
        </authorList>
    </citation>
    <scope>NUCLEOTIDE SEQUENCE [LARGE SCALE GENOMIC DNA]</scope>
    <source>
        <strain evidence="2 3">M3</strain>
    </source>
</reference>
<gene>
    <name evidence="2" type="ORF">F0P96_10360</name>
</gene>
<organism evidence="2 3">
    <name type="scientific">Hymenobacter busanensis</name>
    <dbReference type="NCBI Taxonomy" id="2607656"/>
    <lineage>
        <taxon>Bacteria</taxon>
        <taxon>Pseudomonadati</taxon>
        <taxon>Bacteroidota</taxon>
        <taxon>Cytophagia</taxon>
        <taxon>Cytophagales</taxon>
        <taxon>Hymenobacteraceae</taxon>
        <taxon>Hymenobacter</taxon>
    </lineage>
</organism>
<proteinExistence type="predicted"/>